<dbReference type="GO" id="GO:0004674">
    <property type="term" value="F:protein serine/threonine kinase activity"/>
    <property type="evidence" value="ECO:0007669"/>
    <property type="project" value="UniProtKB-KW"/>
</dbReference>
<dbReference type="KEGG" id="sals:SLNWT_3474"/>
<organism evidence="2 3">
    <name type="scientific">Streptomyces albus (strain ATCC 21838 / DSM 41398 / FERM P-419 / JCM 4703 / NBRC 107858)</name>
    <dbReference type="NCBI Taxonomy" id="1081613"/>
    <lineage>
        <taxon>Bacteria</taxon>
        <taxon>Bacillati</taxon>
        <taxon>Actinomycetota</taxon>
        <taxon>Actinomycetes</taxon>
        <taxon>Kitasatosporales</taxon>
        <taxon>Streptomycetaceae</taxon>
        <taxon>Streptomyces</taxon>
    </lineage>
</organism>
<evidence type="ECO:0000313" key="2">
    <source>
        <dbReference type="EMBL" id="AJE83850.1"/>
    </source>
</evidence>
<name>A0A0B5EXB4_STRA4</name>
<dbReference type="InterPro" id="IPR036890">
    <property type="entry name" value="HATPase_C_sf"/>
</dbReference>
<dbReference type="AlphaFoldDB" id="A0A0B5EXB4"/>
<feature type="region of interest" description="Disordered" evidence="1">
    <location>
        <begin position="1"/>
        <end position="20"/>
    </location>
</feature>
<keyword evidence="2" id="KW-0418">Kinase</keyword>
<proteinExistence type="predicted"/>
<dbReference type="EMBL" id="CP010519">
    <property type="protein sequence ID" value="AJE83850.1"/>
    <property type="molecule type" value="Genomic_DNA"/>
</dbReference>
<dbReference type="CDD" id="cd16936">
    <property type="entry name" value="HATPase_RsbW-like"/>
    <property type="match status" value="1"/>
</dbReference>
<sequence>MDTSRVHPVLRQADADDAGGRGLTMIDALTHSWGTDPLPGGKCVWCELPTGTDT</sequence>
<dbReference type="Proteomes" id="UP000031523">
    <property type="component" value="Chromosome"/>
</dbReference>
<gene>
    <name evidence="2" type="ORF">SLNWT_3474</name>
</gene>
<keyword evidence="3" id="KW-1185">Reference proteome</keyword>
<evidence type="ECO:0000313" key="3">
    <source>
        <dbReference type="Proteomes" id="UP000031523"/>
    </source>
</evidence>
<keyword evidence="2" id="KW-0723">Serine/threonine-protein kinase</keyword>
<accession>A0A0B5EXB4</accession>
<keyword evidence="2" id="KW-0808">Transferase</keyword>
<reference evidence="2 3" key="1">
    <citation type="submission" date="2015-01" db="EMBL/GenBank/DDBJ databases">
        <title>Enhanced salinomycin production by adjusting the supply of polyketide extender units in Streptomyce albus DSM 41398.</title>
        <authorList>
            <person name="Lu C."/>
        </authorList>
    </citation>
    <scope>NUCLEOTIDE SEQUENCE [LARGE SCALE GENOMIC DNA]</scope>
    <source>
        <strain evidence="3">ATCC 21838 / DSM 41398 / FERM P-419 / JCM 4703 / NBRC 107858</strain>
    </source>
</reference>
<evidence type="ECO:0000256" key="1">
    <source>
        <dbReference type="SAM" id="MobiDB-lite"/>
    </source>
</evidence>
<protein>
    <submittedName>
        <fullName evidence="2">Putative anti-sigma regulatory factor, serine/threonine protein kinase</fullName>
    </submittedName>
</protein>
<dbReference type="Gene3D" id="3.30.565.10">
    <property type="entry name" value="Histidine kinase-like ATPase, C-terminal domain"/>
    <property type="match status" value="1"/>
</dbReference>